<dbReference type="GO" id="GO:0016020">
    <property type="term" value="C:membrane"/>
    <property type="evidence" value="ECO:0007669"/>
    <property type="project" value="UniProtKB-SubCell"/>
</dbReference>
<dbReference type="PANTHER" id="PTHR31234:SF65">
    <property type="entry name" value="LATE EMBRYOGENESIS ABUNDANT PROTEIN, LEA_2 SUBGROUP"/>
    <property type="match status" value="1"/>
</dbReference>
<evidence type="ECO:0000256" key="4">
    <source>
        <dbReference type="ARBA" id="ARBA00023136"/>
    </source>
</evidence>
<dbReference type="PANTHER" id="PTHR31234">
    <property type="entry name" value="LATE EMBRYOGENESIS ABUNDANT (LEA) HYDROXYPROLINE-RICH GLYCOPROTEIN FAMILY"/>
    <property type="match status" value="1"/>
</dbReference>
<evidence type="ECO:0000313" key="7">
    <source>
        <dbReference type="Proteomes" id="UP000015453"/>
    </source>
</evidence>
<protein>
    <recommendedName>
        <fullName evidence="5">Late embryogenesis abundant protein LEA-2 subgroup domain-containing protein</fullName>
    </recommendedName>
</protein>
<dbReference type="SUPFAM" id="SSF117070">
    <property type="entry name" value="LEA14-like"/>
    <property type="match status" value="1"/>
</dbReference>
<comment type="subcellular location">
    <subcellularLocation>
        <location evidence="1">Membrane</location>
        <topology evidence="1">Single-pass membrane protein</topology>
    </subcellularLocation>
</comment>
<dbReference type="EMBL" id="AUSU01008140">
    <property type="protein sequence ID" value="EPS59709.1"/>
    <property type="molecule type" value="Genomic_DNA"/>
</dbReference>
<evidence type="ECO:0000313" key="6">
    <source>
        <dbReference type="EMBL" id="EPS59709.1"/>
    </source>
</evidence>
<dbReference type="InterPro" id="IPR044839">
    <property type="entry name" value="NDR1-like"/>
</dbReference>
<accession>S8BZ54</accession>
<dbReference type="OrthoDB" id="1929523at2759"/>
<comment type="caution">
    <text evidence="6">The sequence shown here is derived from an EMBL/GenBank/DDBJ whole genome shotgun (WGS) entry which is preliminary data.</text>
</comment>
<dbReference type="Pfam" id="PF03168">
    <property type="entry name" value="LEA_2"/>
    <property type="match status" value="1"/>
</dbReference>
<keyword evidence="4" id="KW-0472">Membrane</keyword>
<dbReference type="Proteomes" id="UP000015453">
    <property type="component" value="Unassembled WGS sequence"/>
</dbReference>
<feature type="domain" description="Late embryogenesis abundant protein LEA-2 subgroup" evidence="5">
    <location>
        <begin position="75"/>
        <end position="159"/>
    </location>
</feature>
<dbReference type="Gene3D" id="2.60.40.1820">
    <property type="match status" value="1"/>
</dbReference>
<sequence>MYSRRRRRSICCCCVCFFLAILLGLGVMAFSLGFTFFKPKDPVITVDSISLADVDFAVDAPRLRVLLNVTIDAVVTVENPNVIGFRYGNSTGLMLYRGTTVGEVPIPGGRIEGSSRRLWNLKLALMADRLLHDPNFFSDAVSGVMGFQIAVTLPGKVTVIVDVDLVAYAICDVEIHLLARRMLTQTCFYRTKLS</sequence>
<gene>
    <name evidence="6" type="ORF">M569_15096</name>
</gene>
<dbReference type="GO" id="GO:0098542">
    <property type="term" value="P:defense response to other organism"/>
    <property type="evidence" value="ECO:0007669"/>
    <property type="project" value="InterPro"/>
</dbReference>
<keyword evidence="7" id="KW-1185">Reference proteome</keyword>
<reference evidence="6 7" key="1">
    <citation type="journal article" date="2013" name="BMC Genomics">
        <title>The miniature genome of a carnivorous plant Genlisea aurea contains a low number of genes and short non-coding sequences.</title>
        <authorList>
            <person name="Leushkin E.V."/>
            <person name="Sutormin R.A."/>
            <person name="Nabieva E.R."/>
            <person name="Penin A.A."/>
            <person name="Kondrashov A.S."/>
            <person name="Logacheva M.D."/>
        </authorList>
    </citation>
    <scope>NUCLEOTIDE SEQUENCE [LARGE SCALE GENOMIC DNA]</scope>
</reference>
<evidence type="ECO:0000256" key="2">
    <source>
        <dbReference type="ARBA" id="ARBA00022692"/>
    </source>
</evidence>
<name>S8BZ54_9LAMI</name>
<keyword evidence="2" id="KW-0812">Transmembrane</keyword>
<keyword evidence="3" id="KW-1133">Transmembrane helix</keyword>
<evidence type="ECO:0000259" key="5">
    <source>
        <dbReference type="Pfam" id="PF03168"/>
    </source>
</evidence>
<evidence type="ECO:0000256" key="3">
    <source>
        <dbReference type="ARBA" id="ARBA00022989"/>
    </source>
</evidence>
<organism evidence="6 7">
    <name type="scientific">Genlisea aurea</name>
    <dbReference type="NCBI Taxonomy" id="192259"/>
    <lineage>
        <taxon>Eukaryota</taxon>
        <taxon>Viridiplantae</taxon>
        <taxon>Streptophyta</taxon>
        <taxon>Embryophyta</taxon>
        <taxon>Tracheophyta</taxon>
        <taxon>Spermatophyta</taxon>
        <taxon>Magnoliopsida</taxon>
        <taxon>eudicotyledons</taxon>
        <taxon>Gunneridae</taxon>
        <taxon>Pentapetalae</taxon>
        <taxon>asterids</taxon>
        <taxon>lamiids</taxon>
        <taxon>Lamiales</taxon>
        <taxon>Lentibulariaceae</taxon>
        <taxon>Genlisea</taxon>
    </lineage>
</organism>
<evidence type="ECO:0000256" key="1">
    <source>
        <dbReference type="ARBA" id="ARBA00004167"/>
    </source>
</evidence>
<dbReference type="AlphaFoldDB" id="S8BZ54"/>
<dbReference type="InterPro" id="IPR004864">
    <property type="entry name" value="LEA_2"/>
</dbReference>
<proteinExistence type="predicted"/>